<dbReference type="Gene3D" id="1.10.3230.30">
    <property type="entry name" value="Phage gp6-like head-tail connector protein"/>
    <property type="match status" value="1"/>
</dbReference>
<accession>A0A238ZR98</accession>
<reference evidence="1 2" key="1">
    <citation type="submission" date="2017-06" db="EMBL/GenBank/DDBJ databases">
        <authorList>
            <person name="Kim H.J."/>
            <person name="Triplett B.A."/>
        </authorList>
    </citation>
    <scope>NUCLEOTIDE SEQUENCE [LARGE SCALE GENOMIC DNA]</scope>
    <source>
        <strain evidence="1 2">SCA</strain>
    </source>
</reference>
<sequence>MKVSEITNKEVAEYLRLEHEELTEDELNQLNSLLNIAKKFIKSYTGLTTEKIDTHEDFHIVVMILCQDMYDNRQIYIEKGNLNKVVETILGMHSVNLL</sequence>
<dbReference type="CDD" id="cd08054">
    <property type="entry name" value="gp6"/>
    <property type="match status" value="1"/>
</dbReference>
<dbReference type="InterPro" id="IPR006450">
    <property type="entry name" value="Phage_HK97_gp6-like"/>
</dbReference>
<dbReference type="AlphaFoldDB" id="A0A238ZR98"/>
<organism evidence="1 2">
    <name type="scientific">Anaerovirgula multivorans</name>
    <dbReference type="NCBI Taxonomy" id="312168"/>
    <lineage>
        <taxon>Bacteria</taxon>
        <taxon>Bacillati</taxon>
        <taxon>Bacillota</taxon>
        <taxon>Clostridia</taxon>
        <taxon>Peptostreptococcales</taxon>
        <taxon>Natronincolaceae</taxon>
        <taxon>Anaerovirgula</taxon>
    </lineage>
</organism>
<keyword evidence="2" id="KW-1185">Reference proteome</keyword>
<dbReference type="NCBIfam" id="TIGR01560">
    <property type="entry name" value="put_DNA_pack"/>
    <property type="match status" value="1"/>
</dbReference>
<dbReference type="EMBL" id="FZOJ01000001">
    <property type="protein sequence ID" value="SNR85966.1"/>
    <property type="molecule type" value="Genomic_DNA"/>
</dbReference>
<dbReference type="Pfam" id="PF05135">
    <property type="entry name" value="Phage_connect_1"/>
    <property type="match status" value="1"/>
</dbReference>
<gene>
    <name evidence="1" type="ORF">SAMN05446037_100162</name>
</gene>
<dbReference type="OrthoDB" id="2057546at2"/>
<proteinExistence type="predicted"/>
<dbReference type="Proteomes" id="UP000198304">
    <property type="component" value="Unassembled WGS sequence"/>
</dbReference>
<protein>
    <submittedName>
        <fullName evidence="1">Uncharacterized phage protein (Possible DNA packaging)</fullName>
    </submittedName>
</protein>
<dbReference type="InterPro" id="IPR021146">
    <property type="entry name" value="Phage_gp6-like_head-tail"/>
</dbReference>
<dbReference type="RefSeq" id="WP_089280863.1">
    <property type="nucleotide sequence ID" value="NZ_FZOJ01000001.1"/>
</dbReference>
<evidence type="ECO:0000313" key="1">
    <source>
        <dbReference type="EMBL" id="SNR85966.1"/>
    </source>
</evidence>
<evidence type="ECO:0000313" key="2">
    <source>
        <dbReference type="Proteomes" id="UP000198304"/>
    </source>
</evidence>
<name>A0A238ZR98_9FIRM</name>